<sequence>MKVLVWNEYFHEKNDEKVKQVYPAGIHQAIADFLSKEPDMEVKTATLEDPECGLTPEVLAETDVLLWWGHMAHDKVPDEIAARVRDEVQKGMGFIALHSAHMSKPFRYLMGTSCTLTWRENGDSERVWVVAPSSPIAQGIDRFFTLPHEEAYGEHFDIPEPDRLVFIGHFDGGEVFRSGCCYHRGMGRVFYFQPGHETYPTYYIPEVQTVLKNAVRWAAPICRLSALDCPQVKPILPVHSEE</sequence>
<dbReference type="InterPro" id="IPR009381">
    <property type="entry name" value="Trehalose_catabolism_ThuA_prok"/>
</dbReference>
<proteinExistence type="predicted"/>
<evidence type="ECO:0000259" key="1">
    <source>
        <dbReference type="Pfam" id="PF06283"/>
    </source>
</evidence>
<evidence type="ECO:0000313" key="3">
    <source>
        <dbReference type="Proteomes" id="UP000806542"/>
    </source>
</evidence>
<name>A0A9D5LXW9_9FIRM</name>
<protein>
    <submittedName>
        <fullName evidence="2">ThuA domain-containing protein</fullName>
    </submittedName>
</protein>
<reference evidence="2" key="1">
    <citation type="submission" date="2020-10" db="EMBL/GenBank/DDBJ databases">
        <title>ChiBAC.</title>
        <authorList>
            <person name="Zenner C."/>
            <person name="Hitch T.C.A."/>
            <person name="Clavel T."/>
        </authorList>
    </citation>
    <scope>NUCLEOTIDE SEQUENCE</scope>
    <source>
        <strain evidence="2">DSM 107454</strain>
    </source>
</reference>
<dbReference type="AlphaFoldDB" id="A0A9D5LXW9"/>
<organism evidence="2 3">
    <name type="scientific">Ructibacterium gallinarum</name>
    <dbReference type="NCBI Taxonomy" id="2779355"/>
    <lineage>
        <taxon>Bacteria</taxon>
        <taxon>Bacillati</taxon>
        <taxon>Bacillota</taxon>
        <taxon>Clostridia</taxon>
        <taxon>Eubacteriales</taxon>
        <taxon>Oscillospiraceae</taxon>
        <taxon>Ructibacterium</taxon>
    </lineage>
</organism>
<evidence type="ECO:0000313" key="2">
    <source>
        <dbReference type="EMBL" id="MBE5038887.1"/>
    </source>
</evidence>
<dbReference type="Proteomes" id="UP000806542">
    <property type="component" value="Unassembled WGS sequence"/>
</dbReference>
<dbReference type="InterPro" id="IPR029062">
    <property type="entry name" value="Class_I_gatase-like"/>
</dbReference>
<dbReference type="InterPro" id="IPR029010">
    <property type="entry name" value="ThuA-like"/>
</dbReference>
<dbReference type="EMBL" id="JADCKB010000001">
    <property type="protein sequence ID" value="MBE5038887.1"/>
    <property type="molecule type" value="Genomic_DNA"/>
</dbReference>
<dbReference type="Gene3D" id="3.40.50.880">
    <property type="match status" value="1"/>
</dbReference>
<dbReference type="SUPFAM" id="SSF52317">
    <property type="entry name" value="Class I glutamine amidotransferase-like"/>
    <property type="match status" value="1"/>
</dbReference>
<feature type="domain" description="ThuA-like" evidence="1">
    <location>
        <begin position="2"/>
        <end position="218"/>
    </location>
</feature>
<gene>
    <name evidence="2" type="ORF">INF28_00200</name>
</gene>
<comment type="caution">
    <text evidence="2">The sequence shown here is derived from an EMBL/GenBank/DDBJ whole genome shotgun (WGS) entry which is preliminary data.</text>
</comment>
<dbReference type="PIRSF" id="PIRSF030013">
    <property type="entry name" value="ThuA"/>
    <property type="match status" value="1"/>
</dbReference>
<keyword evidence="3" id="KW-1185">Reference proteome</keyword>
<accession>A0A9D5LXW9</accession>
<dbReference type="RefSeq" id="WP_226391453.1">
    <property type="nucleotide sequence ID" value="NZ_JADCKB010000001.1"/>
</dbReference>
<dbReference type="Pfam" id="PF06283">
    <property type="entry name" value="ThuA"/>
    <property type="match status" value="1"/>
</dbReference>